<evidence type="ECO:0000313" key="3">
    <source>
        <dbReference type="Proteomes" id="UP000621560"/>
    </source>
</evidence>
<dbReference type="Proteomes" id="UP000621560">
    <property type="component" value="Unassembled WGS sequence"/>
</dbReference>
<comment type="caution">
    <text evidence="2">The sequence shown here is derived from an EMBL/GenBank/DDBJ whole genome shotgun (WGS) entry which is preliminary data.</text>
</comment>
<evidence type="ECO:0000256" key="1">
    <source>
        <dbReference type="SAM" id="SignalP"/>
    </source>
</evidence>
<sequence>MKKHPLQMAALSAALLLTLGACASNNEPGRVTDEDPEGDITVIENQDEEVGEPVVSIEKIDELEQVQITDWLDDNTAIVSKANTELDKMELAELADQYPRSLYYYHVDTDEYELIQAEENAFLGSAELSPDNTHLLYTISSLGDPVFSVLNLETMEGFDLTGDPIGGAMSASWADNETIVGASYAGGAYVATVSGELGPMEHLDEGALYLVQQSGDRVYYNTNSEPGLQALDTQSGESTALPFDNAGGIYPSPDGNQLLVAQYNDSKMSLILSDTAGSDPRTIAEGASIAGVSWSPDQSMAAYILQEEEGSQAGRSLYVYDLLSDDTTQIAVNLEQAFTSWSPSNEKLAFVEWGEESYSSSIVYLNYALQGGSDAQTP</sequence>
<dbReference type="Gene3D" id="2.120.10.30">
    <property type="entry name" value="TolB, C-terminal domain"/>
    <property type="match status" value="1"/>
</dbReference>
<dbReference type="SUPFAM" id="SSF69304">
    <property type="entry name" value="Tricorn protease N-terminal domain"/>
    <property type="match status" value="1"/>
</dbReference>
<reference evidence="2" key="1">
    <citation type="submission" date="2020-09" db="EMBL/GenBank/DDBJ databases">
        <title>A novel bacterium of genus Paenibacillus, isolated from South China Sea.</title>
        <authorList>
            <person name="Huang H."/>
            <person name="Mo K."/>
            <person name="Hu Y."/>
        </authorList>
    </citation>
    <scope>NUCLEOTIDE SEQUENCE</scope>
    <source>
        <strain evidence="2">IB182496</strain>
    </source>
</reference>
<dbReference type="PANTHER" id="PTHR36842">
    <property type="entry name" value="PROTEIN TOLB HOMOLOG"/>
    <property type="match status" value="1"/>
</dbReference>
<dbReference type="RefSeq" id="WP_190914710.1">
    <property type="nucleotide sequence ID" value="NZ_JACXIZ010000009.1"/>
</dbReference>
<evidence type="ECO:0000313" key="2">
    <source>
        <dbReference type="EMBL" id="MBD2844221.1"/>
    </source>
</evidence>
<feature type="signal peptide" evidence="1">
    <location>
        <begin position="1"/>
        <end position="23"/>
    </location>
</feature>
<name>A0A927BQS9_9BACL</name>
<evidence type="ECO:0008006" key="4">
    <source>
        <dbReference type="Google" id="ProtNLM"/>
    </source>
</evidence>
<keyword evidence="3" id="KW-1185">Reference proteome</keyword>
<accession>A0A927BQS9</accession>
<organism evidence="2 3">
    <name type="scientific">Paenibacillus sabuli</name>
    <dbReference type="NCBI Taxonomy" id="2772509"/>
    <lineage>
        <taxon>Bacteria</taxon>
        <taxon>Bacillati</taxon>
        <taxon>Bacillota</taxon>
        <taxon>Bacilli</taxon>
        <taxon>Bacillales</taxon>
        <taxon>Paenibacillaceae</taxon>
        <taxon>Paenibacillus</taxon>
    </lineage>
</organism>
<feature type="chain" id="PRO_5037365295" description="TolB protein" evidence="1">
    <location>
        <begin position="24"/>
        <end position="378"/>
    </location>
</feature>
<gene>
    <name evidence="2" type="ORF">IDH44_03390</name>
</gene>
<dbReference type="InterPro" id="IPR011042">
    <property type="entry name" value="6-blade_b-propeller_TolB-like"/>
</dbReference>
<keyword evidence="1" id="KW-0732">Signal</keyword>
<dbReference type="PROSITE" id="PS51257">
    <property type="entry name" value="PROKAR_LIPOPROTEIN"/>
    <property type="match status" value="1"/>
</dbReference>
<protein>
    <recommendedName>
        <fullName evidence="4">TolB protein</fullName>
    </recommendedName>
</protein>
<dbReference type="AlphaFoldDB" id="A0A927BQS9"/>
<proteinExistence type="predicted"/>
<dbReference type="PANTHER" id="PTHR36842:SF1">
    <property type="entry name" value="PROTEIN TOLB"/>
    <property type="match status" value="1"/>
</dbReference>
<dbReference type="EMBL" id="JACXIZ010000009">
    <property type="protein sequence ID" value="MBD2844221.1"/>
    <property type="molecule type" value="Genomic_DNA"/>
</dbReference>